<evidence type="ECO:0000256" key="1">
    <source>
        <dbReference type="ARBA" id="ARBA00023015"/>
    </source>
</evidence>
<keyword evidence="3" id="KW-0804">Transcription</keyword>
<dbReference type="Gene3D" id="1.10.357.10">
    <property type="entry name" value="Tetracycline Repressor, domain 2"/>
    <property type="match status" value="1"/>
</dbReference>
<dbReference type="GO" id="GO:0003677">
    <property type="term" value="F:DNA binding"/>
    <property type="evidence" value="ECO:0007669"/>
    <property type="project" value="UniProtKB-UniRule"/>
</dbReference>
<evidence type="ECO:0000259" key="5">
    <source>
        <dbReference type="PROSITE" id="PS50977"/>
    </source>
</evidence>
<dbReference type="SUPFAM" id="SSF48498">
    <property type="entry name" value="Tetracyclin repressor-like, C-terminal domain"/>
    <property type="match status" value="1"/>
</dbReference>
<dbReference type="AlphaFoldDB" id="B9JM96"/>
<dbReference type="PANTHER" id="PTHR47506:SF1">
    <property type="entry name" value="HTH-TYPE TRANSCRIPTIONAL REGULATOR YJDC"/>
    <property type="match status" value="1"/>
</dbReference>
<organism evidence="6 7">
    <name type="scientific">Rhizobium rhizogenes (strain K84 / ATCC BAA-868)</name>
    <name type="common">Agrobacterium radiobacter</name>
    <dbReference type="NCBI Taxonomy" id="311403"/>
    <lineage>
        <taxon>Bacteria</taxon>
        <taxon>Pseudomonadati</taxon>
        <taxon>Pseudomonadota</taxon>
        <taxon>Alphaproteobacteria</taxon>
        <taxon>Hyphomicrobiales</taxon>
        <taxon>Rhizobiaceae</taxon>
        <taxon>Rhizobium/Agrobacterium group</taxon>
        <taxon>Rhizobium</taxon>
    </lineage>
</organism>
<evidence type="ECO:0000256" key="3">
    <source>
        <dbReference type="ARBA" id="ARBA00023163"/>
    </source>
</evidence>
<feature type="DNA-binding region" description="H-T-H motif" evidence="4">
    <location>
        <begin position="40"/>
        <end position="59"/>
    </location>
</feature>
<feature type="domain" description="HTH tetR-type" evidence="5">
    <location>
        <begin position="17"/>
        <end position="77"/>
    </location>
</feature>
<keyword evidence="2 4" id="KW-0238">DNA-binding</keyword>
<name>B9JM96_RHIR8</name>
<dbReference type="HOGENOM" id="CLU_069356_28_0_5"/>
<evidence type="ECO:0000256" key="2">
    <source>
        <dbReference type="ARBA" id="ARBA00023125"/>
    </source>
</evidence>
<evidence type="ECO:0000313" key="7">
    <source>
        <dbReference type="Proteomes" id="UP000001600"/>
    </source>
</evidence>
<evidence type="ECO:0000313" key="6">
    <source>
        <dbReference type="EMBL" id="ACM30847.1"/>
    </source>
</evidence>
<proteinExistence type="predicted"/>
<sequence>MIIMKPRKSPSGGRPREFDRDAALETAMRLFWRHGYEGVSFQQLTAAMGLAAPSLYAAFGNKRALYLEAVDRYGRLRGATDLSFMDQYETVDEAVLALLNATAHGLSDPSTETGCMLNMGMLTSHPDHAEIATELSDRRTAFTALLAQKLQRWLDGEAAADGAVYLSAVIQGMAVQAHDGAGRERLEMLAKLAVRAVR</sequence>
<dbReference type="InterPro" id="IPR009057">
    <property type="entry name" value="Homeodomain-like_sf"/>
</dbReference>
<dbReference type="STRING" id="311403.Arad_9902"/>
<dbReference type="SUPFAM" id="SSF46689">
    <property type="entry name" value="Homeodomain-like"/>
    <property type="match status" value="1"/>
</dbReference>
<keyword evidence="1" id="KW-0805">Transcription regulation</keyword>
<dbReference type="PROSITE" id="PS50977">
    <property type="entry name" value="HTH_TETR_2"/>
    <property type="match status" value="1"/>
</dbReference>
<dbReference type="PANTHER" id="PTHR47506">
    <property type="entry name" value="TRANSCRIPTIONAL REGULATORY PROTEIN"/>
    <property type="match status" value="1"/>
</dbReference>
<dbReference type="Gene3D" id="1.10.10.60">
    <property type="entry name" value="Homeodomain-like"/>
    <property type="match status" value="1"/>
</dbReference>
<accession>B9JM96</accession>
<dbReference type="Proteomes" id="UP000001600">
    <property type="component" value="Chromosome 2"/>
</dbReference>
<dbReference type="eggNOG" id="COG1309">
    <property type="taxonomic scope" value="Bacteria"/>
</dbReference>
<evidence type="ECO:0000256" key="4">
    <source>
        <dbReference type="PROSITE-ProRule" id="PRU00335"/>
    </source>
</evidence>
<reference evidence="6 7" key="1">
    <citation type="journal article" date="2009" name="J. Bacteriol.">
        <title>Genome sequences of three Agrobacterium biovars help elucidate the evolution of multichromosome genomes in bacteria.</title>
        <authorList>
            <person name="Slater S.C."/>
            <person name="Goldman B.S."/>
            <person name="Goodner B."/>
            <person name="Setubal J.C."/>
            <person name="Farrand S.K."/>
            <person name="Nester E.W."/>
            <person name="Burr T.J."/>
            <person name="Banta L."/>
            <person name="Dickerman A.W."/>
            <person name="Paulsen I."/>
            <person name="Otten L."/>
            <person name="Suen G."/>
            <person name="Welch R."/>
            <person name="Almeida N.F."/>
            <person name="Arnold F."/>
            <person name="Burton O.T."/>
            <person name="Du Z."/>
            <person name="Ewing A."/>
            <person name="Godsy E."/>
            <person name="Heisel S."/>
            <person name="Houmiel K.L."/>
            <person name="Jhaveri J."/>
            <person name="Lu J."/>
            <person name="Miller N.M."/>
            <person name="Norton S."/>
            <person name="Chen Q."/>
            <person name="Phoolcharoen W."/>
            <person name="Ohlin V."/>
            <person name="Ondrusek D."/>
            <person name="Pride N."/>
            <person name="Stricklin S.L."/>
            <person name="Sun J."/>
            <person name="Wheeler C."/>
            <person name="Wilson L."/>
            <person name="Zhu H."/>
            <person name="Wood D.W."/>
        </authorList>
    </citation>
    <scope>NUCLEOTIDE SEQUENCE [LARGE SCALE GENOMIC DNA]</scope>
    <source>
        <strain evidence="7">K84 / ATCC BAA-868</strain>
    </source>
</reference>
<dbReference type="InterPro" id="IPR036271">
    <property type="entry name" value="Tet_transcr_reg_TetR-rel_C_sf"/>
</dbReference>
<dbReference type="KEGG" id="ara:Arad_9902"/>
<protein>
    <submittedName>
        <fullName evidence="6">Transcriptional regulator protein</fullName>
    </submittedName>
</protein>
<dbReference type="EMBL" id="CP000629">
    <property type="protein sequence ID" value="ACM30847.1"/>
    <property type="molecule type" value="Genomic_DNA"/>
</dbReference>
<dbReference type="InterPro" id="IPR001647">
    <property type="entry name" value="HTH_TetR"/>
</dbReference>
<gene>
    <name evidence="6" type="ordered locus">Arad_9902</name>
</gene>
<dbReference type="Pfam" id="PF00440">
    <property type="entry name" value="TetR_N"/>
    <property type="match status" value="1"/>
</dbReference>